<keyword evidence="6" id="KW-0479">Metal-binding</keyword>
<evidence type="ECO:0000256" key="1">
    <source>
        <dbReference type="ARBA" id="ARBA00006835"/>
    </source>
</evidence>
<dbReference type="GO" id="GO:0006351">
    <property type="term" value="P:DNA-templated transcription"/>
    <property type="evidence" value="ECO:0007669"/>
    <property type="project" value="InterPro"/>
</dbReference>
<evidence type="ECO:0000256" key="6">
    <source>
        <dbReference type="ARBA" id="ARBA00022723"/>
    </source>
</evidence>
<evidence type="ECO:0000259" key="13">
    <source>
        <dbReference type="Pfam" id="PF04566"/>
    </source>
</evidence>
<dbReference type="InterPro" id="IPR007645">
    <property type="entry name" value="RNA_pol_Rpb2_3"/>
</dbReference>
<dbReference type="InterPro" id="IPR015712">
    <property type="entry name" value="DNA-dir_RNA_pol_su2"/>
</dbReference>
<keyword evidence="4" id="KW-0808">Transferase</keyword>
<dbReference type="GO" id="GO:0003899">
    <property type="term" value="F:DNA-directed RNA polymerase activity"/>
    <property type="evidence" value="ECO:0007669"/>
    <property type="project" value="UniProtKB-EC"/>
</dbReference>
<protein>
    <recommendedName>
        <fullName evidence="2">DNA-directed RNA polymerase</fullName>
        <ecNumber evidence="2">2.7.7.6</ecNumber>
    </recommendedName>
</protein>
<dbReference type="EMBL" id="MN739048">
    <property type="protein sequence ID" value="QHS85746.1"/>
    <property type="molecule type" value="Genomic_DNA"/>
</dbReference>
<dbReference type="Pfam" id="PF00562">
    <property type="entry name" value="RNA_pol_Rpb2_6"/>
    <property type="match status" value="1"/>
</dbReference>
<dbReference type="InterPro" id="IPR007120">
    <property type="entry name" value="DNA-dir_RNAP_su2_dom"/>
</dbReference>
<feature type="domain" description="RNA polymerase Rpb2" evidence="12">
    <location>
        <begin position="493"/>
        <end position="556"/>
    </location>
</feature>
<reference evidence="14" key="1">
    <citation type="journal article" date="2020" name="Nature">
        <title>Giant virus diversity and host interactions through global metagenomics.</title>
        <authorList>
            <person name="Schulz F."/>
            <person name="Roux S."/>
            <person name="Paez-Espino D."/>
            <person name="Jungbluth S."/>
            <person name="Walsh D.A."/>
            <person name="Denef V.J."/>
            <person name="McMahon K.D."/>
            <person name="Konstantinidis K.T."/>
            <person name="Eloe-Fadrosh E.A."/>
            <person name="Kyrpides N.C."/>
            <person name="Woyke T."/>
        </authorList>
    </citation>
    <scope>NUCLEOTIDE SEQUENCE</scope>
    <source>
        <strain evidence="14">GVMAG-M-3300009185-36</strain>
    </source>
</reference>
<dbReference type="InterPro" id="IPR007644">
    <property type="entry name" value="RNA_pol_bsu_protrusion"/>
</dbReference>
<dbReference type="GO" id="GO:0000428">
    <property type="term" value="C:DNA-directed RNA polymerase complex"/>
    <property type="evidence" value="ECO:0007669"/>
    <property type="project" value="UniProtKB-KW"/>
</dbReference>
<evidence type="ECO:0000256" key="4">
    <source>
        <dbReference type="ARBA" id="ARBA00022679"/>
    </source>
</evidence>
<dbReference type="PANTHER" id="PTHR20856">
    <property type="entry name" value="DNA-DIRECTED RNA POLYMERASE I SUBUNIT 2"/>
    <property type="match status" value="1"/>
</dbReference>
<feature type="domain" description="RNA polymerase beta subunit protrusion" evidence="11">
    <location>
        <begin position="17"/>
        <end position="298"/>
    </location>
</feature>
<proteinExistence type="inferred from homology"/>
<dbReference type="Pfam" id="PF04566">
    <property type="entry name" value="RNA_pol_Rpb2_4"/>
    <property type="match status" value="1"/>
</dbReference>
<sequence>MARHVITTFLKDTLNPMVRHHLDSFSDFLDTKIPRFIQASNPFKRSLEDGRQIRIYIGGKEGSVSYVSPVDEEDIAILPHACRLENKTYSFEIRADITVEYDYGDEVQTKSFDDILIGRLPLLLKSSICYLRPMTPDQLYDAGECRFELGGYFIINGQERVLLSQESLGSNMFYAKKRIEMPSKDEVRTRSEKELKALMDTATKENKFEFIAGIYSESEDGTRRAGHLLKIPPVNKLQNDSGIISKTSDYATFSTNRLATIMITDYNRKNDFDNPVPLISVFYALGFTSDQDIYDVILAGVRERSLYDGLFAQLILSHEKYAAAEMAKEDDQTQDPNLLFLRRQTRTRSNGAVYTNLYSSLFPHCEPQEGESVSAFYCRKAYLLGHMFRMAMDVAIGITPDSDRDHFRFKRLEASGDLCFGEFRRIYSVIGAKMLLELDKRVEFEKQTYKGKNLTNLIQEEGIRNFYWKSYMFMNEFEKSFKGTWAGESGVAQVLSRFSYLGTIAHLRRINLKMDKGSKQREPRRLHSSSWGIMCPIDNPDGKNIGMIKSLTLFSKLTTQSSSADVRALLFKQANVRNISVVHPSAWNPLWTKVFVNSDLVCIVMKDTEAFHASLIRERRAGNLDKFVSLTWNRLDNDYLIQCDAGRPCRVIYREGTKPETIKACKTWESILKHMDYIDSQESECLRISMEPFHAEQPSEIHGSTLFSATGSVMPFTDHNQAPRNMFTCQQVKQSCSWYNTAFNKRFDTIATHLHSPQQPLCQTWAANLLGGGCIPFGENAIVAIAVYGGYNQEDSVLLNESALKRGMYKTSYYHSYDEGESIIDPAAQTHTMIANPATDPKYRETVSRKDGKNYDNLDSEGIIKAGAEVTPNTILVGILTPKTNSAAQVVGFIDSSILPKRGQHGIVDSVYRYTTSEGLRGVKIRIVEVRDPVLGDKFGSRHGQKGTVGLRIPEEDMPVTKDGLRPDIIINPHALPSRMTIGQFLEGMSSKLAVELGTIVDGTAFSTQQRIGDTKEALIQLGYHPYGNELLYNGMNGEMIEAEIFMGPTYYQRFKHMVEDKINYRSTGPRTLLTHQPLEGRANDGGLRIGEMERDSLVAHGISNFLQESMTLRSDAHEFLFQPETGLLDANPDYPTITARIPYSMGLFIREIESMHIQVKLSS</sequence>
<dbReference type="Pfam" id="PF04560">
    <property type="entry name" value="RNA_pol_Rpb2_7"/>
    <property type="match status" value="1"/>
</dbReference>
<dbReference type="InterPro" id="IPR007641">
    <property type="entry name" value="RNA_pol_Rpb2_7"/>
</dbReference>
<dbReference type="InterPro" id="IPR007646">
    <property type="entry name" value="RNA_pol_Rpb2_4"/>
</dbReference>
<dbReference type="GO" id="GO:0046872">
    <property type="term" value="F:metal ion binding"/>
    <property type="evidence" value="ECO:0007669"/>
    <property type="project" value="UniProtKB-KW"/>
</dbReference>
<dbReference type="Gene3D" id="3.90.1100.10">
    <property type="match status" value="2"/>
</dbReference>
<feature type="domain" description="RNA polymerase Rpb2" evidence="13">
    <location>
        <begin position="594"/>
        <end position="650"/>
    </location>
</feature>
<dbReference type="Gene3D" id="2.40.50.150">
    <property type="match status" value="1"/>
</dbReference>
<dbReference type="Gene3D" id="2.40.270.10">
    <property type="entry name" value="DNA-directed RNA polymerase, subunit 2, domain 6"/>
    <property type="match status" value="1"/>
</dbReference>
<dbReference type="GO" id="GO:0032549">
    <property type="term" value="F:ribonucleoside binding"/>
    <property type="evidence" value="ECO:0007669"/>
    <property type="project" value="InterPro"/>
</dbReference>
<keyword evidence="5" id="KW-0548">Nucleotidyltransferase</keyword>
<dbReference type="InterPro" id="IPR037033">
    <property type="entry name" value="DNA-dir_RNAP_su2_hyb_sf"/>
</dbReference>
<accession>A0A6C0B0Y1</accession>
<feature type="domain" description="DNA-directed RNA polymerase subunit 2 hybrid-binding" evidence="9">
    <location>
        <begin position="712"/>
        <end position="1083"/>
    </location>
</feature>
<evidence type="ECO:0000259" key="10">
    <source>
        <dbReference type="Pfam" id="PF04560"/>
    </source>
</evidence>
<keyword evidence="7" id="KW-0862">Zinc</keyword>
<dbReference type="CDD" id="cd00653">
    <property type="entry name" value="RNA_pol_B_RPB2"/>
    <property type="match status" value="1"/>
</dbReference>
<dbReference type="AlphaFoldDB" id="A0A6C0B0Y1"/>
<dbReference type="Gene3D" id="3.90.1800.10">
    <property type="entry name" value="RNA polymerase alpha subunit dimerisation domain"/>
    <property type="match status" value="1"/>
</dbReference>
<dbReference type="EC" id="2.7.7.6" evidence="2"/>
<comment type="similarity">
    <text evidence="1">Belongs to the RNA polymerase beta chain family.</text>
</comment>
<name>A0A6C0B0Y1_9ZZZZ</name>
<dbReference type="InterPro" id="IPR014724">
    <property type="entry name" value="RNA_pol_RPB2_OB-fold"/>
</dbReference>
<keyword evidence="8" id="KW-0804">Transcription</keyword>
<evidence type="ECO:0000256" key="8">
    <source>
        <dbReference type="ARBA" id="ARBA00023163"/>
    </source>
</evidence>
<evidence type="ECO:0000256" key="7">
    <source>
        <dbReference type="ARBA" id="ARBA00022833"/>
    </source>
</evidence>
<organism evidence="14">
    <name type="scientific">viral metagenome</name>
    <dbReference type="NCBI Taxonomy" id="1070528"/>
    <lineage>
        <taxon>unclassified sequences</taxon>
        <taxon>metagenomes</taxon>
        <taxon>organismal metagenomes</taxon>
    </lineage>
</organism>
<evidence type="ECO:0000259" key="9">
    <source>
        <dbReference type="Pfam" id="PF00562"/>
    </source>
</evidence>
<evidence type="ECO:0000256" key="3">
    <source>
        <dbReference type="ARBA" id="ARBA00022478"/>
    </source>
</evidence>
<evidence type="ECO:0000256" key="2">
    <source>
        <dbReference type="ARBA" id="ARBA00012418"/>
    </source>
</evidence>
<evidence type="ECO:0000259" key="12">
    <source>
        <dbReference type="Pfam" id="PF04565"/>
    </source>
</evidence>
<evidence type="ECO:0000256" key="5">
    <source>
        <dbReference type="ARBA" id="ARBA00022695"/>
    </source>
</evidence>
<evidence type="ECO:0000313" key="14">
    <source>
        <dbReference type="EMBL" id="QHS85746.1"/>
    </source>
</evidence>
<dbReference type="Pfam" id="PF04565">
    <property type="entry name" value="RNA_pol_Rpb2_3"/>
    <property type="match status" value="1"/>
</dbReference>
<dbReference type="GO" id="GO:0003677">
    <property type="term" value="F:DNA binding"/>
    <property type="evidence" value="ECO:0007669"/>
    <property type="project" value="InterPro"/>
</dbReference>
<feature type="domain" description="RNA polymerase Rpb2" evidence="10">
    <location>
        <begin position="1086"/>
        <end position="1162"/>
    </location>
</feature>
<evidence type="ECO:0000259" key="11">
    <source>
        <dbReference type="Pfam" id="PF04563"/>
    </source>
</evidence>
<keyword evidence="3" id="KW-0240">DNA-directed RNA polymerase</keyword>
<dbReference type="Pfam" id="PF04563">
    <property type="entry name" value="RNA_pol_Rpb2_1"/>
    <property type="match status" value="1"/>
</dbReference>
<dbReference type="SUPFAM" id="SSF64484">
    <property type="entry name" value="beta and beta-prime subunits of DNA dependent RNA-polymerase"/>
    <property type="match status" value="1"/>
</dbReference>